<accession>M8BUY8</accession>
<dbReference type="CDD" id="cd14371">
    <property type="entry name" value="CUE_CID7_like"/>
    <property type="match status" value="1"/>
</dbReference>
<evidence type="ECO:0000256" key="2">
    <source>
        <dbReference type="SAM" id="Phobius"/>
    </source>
</evidence>
<dbReference type="AlphaFoldDB" id="M8BUY8"/>
<proteinExistence type="predicted"/>
<feature type="region of interest" description="Disordered" evidence="1">
    <location>
        <begin position="1"/>
        <end position="51"/>
    </location>
</feature>
<feature type="transmembrane region" description="Helical" evidence="2">
    <location>
        <begin position="401"/>
        <end position="422"/>
    </location>
</feature>
<dbReference type="InterPro" id="IPR003892">
    <property type="entry name" value="CUE"/>
</dbReference>
<dbReference type="PANTHER" id="PTHR47342:SF1">
    <property type="entry name" value="PROTEIN PTST, CHLOROPLASTIC"/>
    <property type="match status" value="1"/>
</dbReference>
<dbReference type="PANTHER" id="PTHR47342">
    <property type="entry name" value="PROTEIN PTST, CHLOROPLASTIC"/>
    <property type="match status" value="1"/>
</dbReference>
<name>M8BUY8_AEGTA</name>
<organism evidence="3">
    <name type="scientific">Aegilops tauschii</name>
    <name type="common">Tausch's goatgrass</name>
    <name type="synonym">Aegilops squarrosa</name>
    <dbReference type="NCBI Taxonomy" id="37682"/>
    <lineage>
        <taxon>Eukaryota</taxon>
        <taxon>Viridiplantae</taxon>
        <taxon>Streptophyta</taxon>
        <taxon>Embryophyta</taxon>
        <taxon>Tracheophyta</taxon>
        <taxon>Spermatophyta</taxon>
        <taxon>Magnoliopsida</taxon>
        <taxon>Liliopsida</taxon>
        <taxon>Poales</taxon>
        <taxon>Poaceae</taxon>
        <taxon>BOP clade</taxon>
        <taxon>Pooideae</taxon>
        <taxon>Triticodae</taxon>
        <taxon>Triticeae</taxon>
        <taxon>Triticinae</taxon>
        <taxon>Aegilops</taxon>
    </lineage>
</organism>
<dbReference type="GO" id="GO:0043130">
    <property type="term" value="F:ubiquitin binding"/>
    <property type="evidence" value="ECO:0007669"/>
    <property type="project" value="InterPro"/>
</dbReference>
<dbReference type="InterPro" id="IPR041806">
    <property type="entry name" value="CID5/6/7_CUE"/>
</dbReference>
<reference evidence="3" key="1">
    <citation type="submission" date="2015-06" db="UniProtKB">
        <authorList>
            <consortium name="EnsemblPlants"/>
        </authorList>
    </citation>
    <scope>IDENTIFICATION</scope>
</reference>
<keyword evidence="2" id="KW-0812">Transmembrane</keyword>
<evidence type="ECO:0000313" key="3">
    <source>
        <dbReference type="EnsemblPlants" id="EMT25643"/>
    </source>
</evidence>
<feature type="compositionally biased region" description="Basic and acidic residues" evidence="1">
    <location>
        <begin position="26"/>
        <end position="46"/>
    </location>
</feature>
<evidence type="ECO:0000256" key="1">
    <source>
        <dbReference type="SAM" id="MobiDB-lite"/>
    </source>
</evidence>
<dbReference type="PROSITE" id="PS51140">
    <property type="entry name" value="CUE"/>
    <property type="match status" value="1"/>
</dbReference>
<dbReference type="EnsemblPlants" id="EMT25643">
    <property type="protein sequence ID" value="EMT25643"/>
    <property type="gene ID" value="F775_28167"/>
</dbReference>
<sequence length="458" mass="50602">MERSFQLNPHATPFVPASKSPFAESLRGKKDPEKQVDETEKNETADKSAGYQLPESLSFDDYAESLGKINISTESSSKGEGAEASHAGNHLAVVESLSLMFPDVSADFILEALKANEFDAVLTIDMLSDLRKTKISHGEGSPDRREGLENVVKVNVAATNGRHKAFGAVGDQAGIAMECLTASFAARNAGRDYNFVCPSKPAGEKQWIQGRVLCYFTAYTNSSRCCKVATGVYPISPVVGRRSRWRSFAASLNLENGPAPLSSTSSSSGQTSEQLTSDQLKSLLADKERSKLLRKLSEANQLNRFLKRQSQIKDDAIVKFRSELAVLELELQALVGLAEEIANFDVPSGSRKVNGKYIQSHLLSRLEAVHDKVMAQIKDIESLRPREITVHWVGMAEFVKYILMPLLLSSFSFCFVLAHHVYTIHTRTCKLWAPSMAGHMVRQCRENIQGIMRDSLRL</sequence>
<keyword evidence="2" id="KW-1133">Transmembrane helix</keyword>
<protein>
    <submittedName>
        <fullName evidence="3">Uncharacterized protein</fullName>
    </submittedName>
</protein>
<keyword evidence="2" id="KW-0472">Membrane</keyword>